<dbReference type="Proteomes" id="UP000176633">
    <property type="component" value="Unassembled WGS sequence"/>
</dbReference>
<proteinExistence type="predicted"/>
<dbReference type="EMBL" id="MFKM01000015">
    <property type="protein sequence ID" value="OGG43374.1"/>
    <property type="molecule type" value="Genomic_DNA"/>
</dbReference>
<name>A0A1F6C2F8_9BACT</name>
<dbReference type="AlphaFoldDB" id="A0A1F6C2F8"/>
<feature type="transmembrane region" description="Helical" evidence="1">
    <location>
        <begin position="20"/>
        <end position="41"/>
    </location>
</feature>
<evidence type="ECO:0000313" key="2">
    <source>
        <dbReference type="EMBL" id="OGG43374.1"/>
    </source>
</evidence>
<sequence length="169" mass="18778">MIKSLNSKFYILNSSAGQLLIESGIAISILIVALLGILGLLSRSLGLNNVVSSQYIASNLASEGIEVMKNLIDSNIVQLRPWNEGIDSGFYEVAFDSLAINQDQGRFLLLDSTGNNYNYQTGQPTFFKRVIEVENIGADEIKVNSRVNWQIKGGSYSVNLEDHFFNWRP</sequence>
<evidence type="ECO:0000313" key="3">
    <source>
        <dbReference type="Proteomes" id="UP000176633"/>
    </source>
</evidence>
<dbReference type="STRING" id="1798473.A3G50_02380"/>
<keyword evidence="1" id="KW-0812">Transmembrane</keyword>
<evidence type="ECO:0000256" key="1">
    <source>
        <dbReference type="SAM" id="Phobius"/>
    </source>
</evidence>
<gene>
    <name evidence="2" type="ORF">A3G50_02380</name>
</gene>
<evidence type="ECO:0008006" key="4">
    <source>
        <dbReference type="Google" id="ProtNLM"/>
    </source>
</evidence>
<accession>A0A1F6C2F8</accession>
<keyword evidence="1" id="KW-0472">Membrane</keyword>
<keyword evidence="1" id="KW-1133">Transmembrane helix</keyword>
<comment type="caution">
    <text evidence="2">The sequence shown here is derived from an EMBL/GenBank/DDBJ whole genome shotgun (WGS) entry which is preliminary data.</text>
</comment>
<protein>
    <recommendedName>
        <fullName evidence="4">Type 4 fimbrial biogenesis protein PilX N-terminal domain-containing protein</fullName>
    </recommendedName>
</protein>
<reference evidence="2 3" key="1">
    <citation type="journal article" date="2016" name="Nat. Commun.">
        <title>Thousands of microbial genomes shed light on interconnected biogeochemical processes in an aquifer system.</title>
        <authorList>
            <person name="Anantharaman K."/>
            <person name="Brown C.T."/>
            <person name="Hug L.A."/>
            <person name="Sharon I."/>
            <person name="Castelle C.J."/>
            <person name="Probst A.J."/>
            <person name="Thomas B.C."/>
            <person name="Singh A."/>
            <person name="Wilkins M.J."/>
            <person name="Karaoz U."/>
            <person name="Brodie E.L."/>
            <person name="Williams K.H."/>
            <person name="Hubbard S.S."/>
            <person name="Banfield J.F."/>
        </authorList>
    </citation>
    <scope>NUCLEOTIDE SEQUENCE [LARGE SCALE GENOMIC DNA]</scope>
</reference>
<organism evidence="2 3">
    <name type="scientific">Candidatus Jorgensenbacteria bacterium RIFCSPLOWO2_12_FULL_42_11</name>
    <dbReference type="NCBI Taxonomy" id="1798473"/>
    <lineage>
        <taxon>Bacteria</taxon>
        <taxon>Candidatus Joergenseniibacteriota</taxon>
    </lineage>
</organism>